<gene>
    <name evidence="2" type="ORF">BCF44_103217</name>
</gene>
<dbReference type="EMBL" id="QUNO01000003">
    <property type="protein sequence ID" value="REH51768.1"/>
    <property type="molecule type" value="Genomic_DNA"/>
</dbReference>
<evidence type="ECO:0000259" key="1">
    <source>
        <dbReference type="PROSITE" id="PS51186"/>
    </source>
</evidence>
<dbReference type="AlphaFoldDB" id="A0A3E0HZ60"/>
<dbReference type="Proteomes" id="UP000256269">
    <property type="component" value="Unassembled WGS sequence"/>
</dbReference>
<dbReference type="PROSITE" id="PS51186">
    <property type="entry name" value="GNAT"/>
    <property type="match status" value="1"/>
</dbReference>
<dbReference type="InterPro" id="IPR016181">
    <property type="entry name" value="Acyl_CoA_acyltransferase"/>
</dbReference>
<dbReference type="Pfam" id="PF13508">
    <property type="entry name" value="Acetyltransf_7"/>
    <property type="match status" value="1"/>
</dbReference>
<feature type="domain" description="N-acetyltransferase" evidence="1">
    <location>
        <begin position="11"/>
        <end position="185"/>
    </location>
</feature>
<sequence length="189" mass="21278">MTASPQTERLVEFSAETLRARLPEALNLYVTAMRYPSGTAQQRAPMWLAHMIRAGWRCVGALDQDGALVGICYGYRGAAGQWWHEQVRRGLTALSTPTIVDEWMRDYFELTELHVLPDAQGRGIGERLLRGLLDGIGSERVLLSTPEGPSRAWRLYRRVGFEDVLRHYQFAGDPRPFAVLGRTLPLDPA</sequence>
<keyword evidence="3" id="KW-1185">Reference proteome</keyword>
<proteinExistence type="predicted"/>
<evidence type="ECO:0000313" key="3">
    <source>
        <dbReference type="Proteomes" id="UP000256269"/>
    </source>
</evidence>
<dbReference type="SUPFAM" id="SSF55729">
    <property type="entry name" value="Acyl-CoA N-acyltransferases (Nat)"/>
    <property type="match status" value="1"/>
</dbReference>
<dbReference type="Gene3D" id="3.40.630.30">
    <property type="match status" value="1"/>
</dbReference>
<dbReference type="OrthoDB" id="3692150at2"/>
<dbReference type="RefSeq" id="WP_116173813.1">
    <property type="nucleotide sequence ID" value="NZ_CP144375.1"/>
</dbReference>
<comment type="caution">
    <text evidence="2">The sequence shown here is derived from an EMBL/GenBank/DDBJ whole genome shotgun (WGS) entry which is preliminary data.</text>
</comment>
<organism evidence="2 3">
    <name type="scientific">Kutzneria buriramensis</name>
    <dbReference type="NCBI Taxonomy" id="1045776"/>
    <lineage>
        <taxon>Bacteria</taxon>
        <taxon>Bacillati</taxon>
        <taxon>Actinomycetota</taxon>
        <taxon>Actinomycetes</taxon>
        <taxon>Pseudonocardiales</taxon>
        <taxon>Pseudonocardiaceae</taxon>
        <taxon>Kutzneria</taxon>
    </lineage>
</organism>
<dbReference type="CDD" id="cd04301">
    <property type="entry name" value="NAT_SF"/>
    <property type="match status" value="1"/>
</dbReference>
<evidence type="ECO:0000313" key="2">
    <source>
        <dbReference type="EMBL" id="REH51768.1"/>
    </source>
</evidence>
<dbReference type="InterPro" id="IPR000182">
    <property type="entry name" value="GNAT_dom"/>
</dbReference>
<accession>A0A3E0HZ60</accession>
<reference evidence="2 3" key="1">
    <citation type="submission" date="2018-08" db="EMBL/GenBank/DDBJ databases">
        <title>Genomic Encyclopedia of Archaeal and Bacterial Type Strains, Phase II (KMG-II): from individual species to whole genera.</title>
        <authorList>
            <person name="Goeker M."/>
        </authorList>
    </citation>
    <scope>NUCLEOTIDE SEQUENCE [LARGE SCALE GENOMIC DNA]</scope>
    <source>
        <strain evidence="2 3">DSM 45791</strain>
    </source>
</reference>
<name>A0A3E0HZ60_9PSEU</name>
<dbReference type="GO" id="GO:0016747">
    <property type="term" value="F:acyltransferase activity, transferring groups other than amino-acyl groups"/>
    <property type="evidence" value="ECO:0007669"/>
    <property type="project" value="InterPro"/>
</dbReference>
<protein>
    <submittedName>
        <fullName evidence="2">Acetyltransferase (GNAT) family protein</fullName>
    </submittedName>
</protein>
<keyword evidence="2" id="KW-0808">Transferase</keyword>